<name>A0A565CT63_9BRAS</name>
<dbReference type="PANTHER" id="PTHR14464:SF4">
    <property type="entry name" value="EXONUCLEASE V"/>
    <property type="match status" value="1"/>
</dbReference>
<dbReference type="OrthoDB" id="354769at2759"/>
<dbReference type="GO" id="GO:0045145">
    <property type="term" value="F:single-stranded DNA 5'-3' DNA exonuclease activity"/>
    <property type="evidence" value="ECO:0007669"/>
    <property type="project" value="InterPro"/>
</dbReference>
<dbReference type="PANTHER" id="PTHR14464">
    <property type="entry name" value="EXONUCLEASE V"/>
    <property type="match status" value="1"/>
</dbReference>
<comment type="similarity">
    <text evidence="1">Belongs to the EXO5 family.</text>
</comment>
<dbReference type="InterPro" id="IPR019190">
    <property type="entry name" value="EXOV"/>
</dbReference>
<feature type="compositionally biased region" description="Low complexity" evidence="2">
    <location>
        <begin position="1"/>
        <end position="18"/>
    </location>
</feature>
<evidence type="ECO:0008006" key="5">
    <source>
        <dbReference type="Google" id="ProtNLM"/>
    </source>
</evidence>
<evidence type="ECO:0000313" key="4">
    <source>
        <dbReference type="Proteomes" id="UP000489600"/>
    </source>
</evidence>
<accession>A0A565CT63</accession>
<organism evidence="3 4">
    <name type="scientific">Arabis nemorensis</name>
    <dbReference type="NCBI Taxonomy" id="586526"/>
    <lineage>
        <taxon>Eukaryota</taxon>
        <taxon>Viridiplantae</taxon>
        <taxon>Streptophyta</taxon>
        <taxon>Embryophyta</taxon>
        <taxon>Tracheophyta</taxon>
        <taxon>Spermatophyta</taxon>
        <taxon>Magnoliopsida</taxon>
        <taxon>eudicotyledons</taxon>
        <taxon>Gunneridae</taxon>
        <taxon>Pentapetalae</taxon>
        <taxon>rosids</taxon>
        <taxon>malvids</taxon>
        <taxon>Brassicales</taxon>
        <taxon>Brassicaceae</taxon>
        <taxon>Arabideae</taxon>
        <taxon>Arabis</taxon>
    </lineage>
</organism>
<gene>
    <name evidence="3" type="ORF">ANE_LOCUS27148</name>
</gene>
<evidence type="ECO:0000313" key="3">
    <source>
        <dbReference type="EMBL" id="VVB16704.1"/>
    </source>
</evidence>
<dbReference type="Pfam" id="PF09810">
    <property type="entry name" value="Exo5"/>
    <property type="match status" value="3"/>
</dbReference>
<dbReference type="AlphaFoldDB" id="A0A565CT63"/>
<keyword evidence="4" id="KW-1185">Reference proteome</keyword>
<reference evidence="3" key="1">
    <citation type="submission" date="2019-07" db="EMBL/GenBank/DDBJ databases">
        <authorList>
            <person name="Dittberner H."/>
        </authorList>
    </citation>
    <scope>NUCLEOTIDE SEQUENCE [LARGE SCALE GENOMIC DNA]</scope>
</reference>
<feature type="region of interest" description="Disordered" evidence="2">
    <location>
        <begin position="225"/>
        <end position="247"/>
    </location>
</feature>
<dbReference type="InterPro" id="IPR011604">
    <property type="entry name" value="PDDEXK-like_dom_sf"/>
</dbReference>
<comment type="caution">
    <text evidence="3">The sequence shown here is derived from an EMBL/GenBank/DDBJ whole genome shotgun (WGS) entry which is preliminary data.</text>
</comment>
<sequence length="413" mass="46921">MAESPSESTSDSPTTTSSNPDQSATVAISTPKSHHASFPEIPIEIVSEEEMAILDAALAATRSFLPSAIRSASSPSRLLAGETSRTLRSVTMLSKRKLSACSDIEDSYLHRFRRNQALGVTDLTGTEWCEKQMENVLCFGRRKVSKAMKLGQARHLELEEEVVKKVRVKVESNEDKWALKLLSSIAGVNQFLFEGRTRELLILGFVGGQWIIGIIDEVRKASPEESSDIGPLLTDTKTRGRDTLPAEPQRRNGRLQVMLYKLLWDTVVKEEFPTGWFFEYFSLDRHFVLSQDVRNNIANAGIPAQTLEEIVRYYENTFKMLPIANDQLLLRYEFQKDQSIIAEIRFPHDHEWVMSKYREAIGFWRSEREAEYTPEEERWKCRYCQFAKSCPGNPSFESPTSSSPPRESPPLAS</sequence>
<feature type="compositionally biased region" description="Basic and acidic residues" evidence="2">
    <location>
        <begin position="236"/>
        <end position="247"/>
    </location>
</feature>
<dbReference type="Proteomes" id="UP000489600">
    <property type="component" value="Unassembled WGS sequence"/>
</dbReference>
<evidence type="ECO:0000256" key="2">
    <source>
        <dbReference type="SAM" id="MobiDB-lite"/>
    </source>
</evidence>
<dbReference type="EMBL" id="CABITT030000008">
    <property type="protein sequence ID" value="VVB16704.1"/>
    <property type="molecule type" value="Genomic_DNA"/>
</dbReference>
<dbReference type="GO" id="GO:0036297">
    <property type="term" value="P:interstrand cross-link repair"/>
    <property type="evidence" value="ECO:0007669"/>
    <property type="project" value="TreeGrafter"/>
</dbReference>
<proteinExistence type="inferred from homology"/>
<feature type="region of interest" description="Disordered" evidence="2">
    <location>
        <begin position="1"/>
        <end position="35"/>
    </location>
</feature>
<feature type="compositionally biased region" description="Polar residues" evidence="2">
    <location>
        <begin position="19"/>
        <end position="31"/>
    </location>
</feature>
<feature type="compositionally biased region" description="Low complexity" evidence="2">
    <location>
        <begin position="394"/>
        <end position="405"/>
    </location>
</feature>
<feature type="region of interest" description="Disordered" evidence="2">
    <location>
        <begin position="389"/>
        <end position="413"/>
    </location>
</feature>
<dbReference type="Gene3D" id="3.90.320.10">
    <property type="match status" value="1"/>
</dbReference>
<dbReference type="GO" id="GO:0005634">
    <property type="term" value="C:nucleus"/>
    <property type="evidence" value="ECO:0007669"/>
    <property type="project" value="TreeGrafter"/>
</dbReference>
<protein>
    <recommendedName>
        <fullName evidence="5">Exonuclease V, chloroplastic</fullName>
    </recommendedName>
</protein>
<evidence type="ECO:0000256" key="1">
    <source>
        <dbReference type="ARBA" id="ARBA00009797"/>
    </source>
</evidence>